<dbReference type="InterPro" id="IPR014001">
    <property type="entry name" value="Helicase_ATP-bd"/>
</dbReference>
<keyword evidence="5" id="KW-0067">ATP-binding</keyword>
<dbReference type="PROSITE" id="PS51192">
    <property type="entry name" value="HELICASE_ATP_BIND_1"/>
    <property type="match status" value="1"/>
</dbReference>
<dbReference type="PANTHER" id="PTHR47964:SF1">
    <property type="entry name" value="ATP-DEPENDENT DNA HELICASE HOMOLOG RECG, CHLOROPLASTIC"/>
    <property type="match status" value="1"/>
</dbReference>
<keyword evidence="4 11" id="KW-0347">Helicase</keyword>
<dbReference type="InterPro" id="IPR027417">
    <property type="entry name" value="P-loop_NTPase"/>
</dbReference>
<dbReference type="InterPro" id="IPR001650">
    <property type="entry name" value="Helicase_C-like"/>
</dbReference>
<evidence type="ECO:0000256" key="6">
    <source>
        <dbReference type="ARBA" id="ARBA00023125"/>
    </source>
</evidence>
<dbReference type="GO" id="GO:0016787">
    <property type="term" value="F:hydrolase activity"/>
    <property type="evidence" value="ECO:0007669"/>
    <property type="project" value="UniProtKB-KW"/>
</dbReference>
<dbReference type="SMART" id="SM00490">
    <property type="entry name" value="HELICc"/>
    <property type="match status" value="1"/>
</dbReference>
<organism evidence="11 12">
    <name type="scientific">Swaminathania salitolerans</name>
    <dbReference type="NCBI Taxonomy" id="182838"/>
    <lineage>
        <taxon>Bacteria</taxon>
        <taxon>Pseudomonadati</taxon>
        <taxon>Pseudomonadota</taxon>
        <taxon>Alphaproteobacteria</taxon>
        <taxon>Acetobacterales</taxon>
        <taxon>Acetobacteraceae</taxon>
        <taxon>Swaminathania</taxon>
    </lineage>
</organism>
<keyword evidence="2" id="KW-0227">DNA damage</keyword>
<protein>
    <submittedName>
        <fullName evidence="11">ATP-dependent DNA helicase RecG</fullName>
    </submittedName>
</protein>
<proteinExistence type="predicted"/>
<dbReference type="GO" id="GO:0003677">
    <property type="term" value="F:DNA binding"/>
    <property type="evidence" value="ECO:0007669"/>
    <property type="project" value="UniProtKB-KW"/>
</dbReference>
<comment type="caution">
    <text evidence="11">The sequence shown here is derived from an EMBL/GenBank/DDBJ whole genome shotgun (WGS) entry which is preliminary data.</text>
</comment>
<evidence type="ECO:0000256" key="5">
    <source>
        <dbReference type="ARBA" id="ARBA00022840"/>
    </source>
</evidence>
<sequence>MKHPTLPDSIQALPPETEPETIAMRSLTPVTAPIASLPGIGPRYAGLLRKVANGPRIIDLLFVLPSAHIDRSAVLSLREARARLDPGAILTTRVRVSAILHPTRPRHPFRIRASDDTDDVELLFFHQAFLRGIAVGDVLAVSGKFERYGSTLTMPHPDYLVSWARRGTIPKIDPVWPLTAGLFPSVMRRAMHKALDRLSSPPEWIAPSLLRRRSWPSFGDALECLHRPASREGEGEGEKKEETSRETWSRRIYKARERLAFDECLADQISLARGRRHARSRPGRSLSGDGTLREEALARFGHRLTGAQKRAIAEIDADLAAPTPMMRLLQGDVGAGKTLVALLAMLRAVESGAQAAMMAPTEILASQHFATVARLAPVPCVYLSGSVKGKARKQALAAIAGGEAKLVIGTHALFQEKVAFHDLALAVIDEQHRFGVRQRAMLGAKGERTDILVMTATPIPRTLLLTQWGDLSVSRLDEKPPGRKPVRTSLHPLSGLDTVLDGIRRVIRSGAQVFWVCPLIEESETLDIAAAEARRAALAERFPCAIGLAHGRQDIAERERQIDGFRSGATQLLVATTVIEVGVDIPNASVMVIEHAERFGLAQLHQLRGRVGRGAAASYCLLLYDDTIGMAGKERLTLLRETEDGFVIADRDFRLRGGGDLTGNRQSGHPGLRLGEGIDLMPLVDEAHREAERTGSEKSASEADSAPDSRIKRIADESLLILFDRNDMTRLTHAG</sequence>
<dbReference type="EMBL" id="BJVC01000002">
    <property type="protein sequence ID" value="GEL02134.1"/>
    <property type="molecule type" value="Genomic_DNA"/>
</dbReference>
<keyword evidence="6" id="KW-0238">DNA-binding</keyword>
<dbReference type="CDD" id="cd17992">
    <property type="entry name" value="DEXHc_RecG"/>
    <property type="match status" value="1"/>
</dbReference>
<evidence type="ECO:0000256" key="3">
    <source>
        <dbReference type="ARBA" id="ARBA00022801"/>
    </source>
</evidence>
<evidence type="ECO:0000256" key="7">
    <source>
        <dbReference type="ARBA" id="ARBA00023204"/>
    </source>
</evidence>
<evidence type="ECO:0000256" key="1">
    <source>
        <dbReference type="ARBA" id="ARBA00022741"/>
    </source>
</evidence>
<evidence type="ECO:0000256" key="8">
    <source>
        <dbReference type="SAM" id="MobiDB-lite"/>
    </source>
</evidence>
<evidence type="ECO:0000313" key="11">
    <source>
        <dbReference type="EMBL" id="GEL02134.1"/>
    </source>
</evidence>
<keyword evidence="7" id="KW-0234">DNA repair</keyword>
<keyword evidence="12" id="KW-1185">Reference proteome</keyword>
<dbReference type="Gene3D" id="2.40.50.140">
    <property type="entry name" value="Nucleic acid-binding proteins"/>
    <property type="match status" value="1"/>
</dbReference>
<dbReference type="SMART" id="SM00487">
    <property type="entry name" value="DEXDc"/>
    <property type="match status" value="1"/>
</dbReference>
<dbReference type="NCBIfam" id="NF008164">
    <property type="entry name" value="PRK10917.1-2"/>
    <property type="match status" value="1"/>
</dbReference>
<dbReference type="GO" id="GO:0005524">
    <property type="term" value="F:ATP binding"/>
    <property type="evidence" value="ECO:0007669"/>
    <property type="project" value="UniProtKB-KW"/>
</dbReference>
<dbReference type="Pfam" id="PF00270">
    <property type="entry name" value="DEAD"/>
    <property type="match status" value="1"/>
</dbReference>
<gene>
    <name evidence="11" type="ORF">SSA02_12970</name>
</gene>
<dbReference type="Gene3D" id="3.40.50.300">
    <property type="entry name" value="P-loop containing nucleotide triphosphate hydrolases"/>
    <property type="match status" value="2"/>
</dbReference>
<dbReference type="InterPro" id="IPR011545">
    <property type="entry name" value="DEAD/DEAH_box_helicase_dom"/>
</dbReference>
<dbReference type="PROSITE" id="PS51194">
    <property type="entry name" value="HELICASE_CTER"/>
    <property type="match status" value="1"/>
</dbReference>
<feature type="domain" description="Helicase ATP-binding" evidence="9">
    <location>
        <begin position="318"/>
        <end position="476"/>
    </location>
</feature>
<dbReference type="Pfam" id="PF00271">
    <property type="entry name" value="Helicase_C"/>
    <property type="match status" value="1"/>
</dbReference>
<dbReference type="Proteomes" id="UP000321405">
    <property type="component" value="Unassembled WGS sequence"/>
</dbReference>
<feature type="domain" description="Helicase C-terminal" evidence="10">
    <location>
        <begin position="495"/>
        <end position="654"/>
    </location>
</feature>
<keyword evidence="1" id="KW-0547">Nucleotide-binding</keyword>
<evidence type="ECO:0000313" key="12">
    <source>
        <dbReference type="Proteomes" id="UP000321405"/>
    </source>
</evidence>
<evidence type="ECO:0000256" key="2">
    <source>
        <dbReference type="ARBA" id="ARBA00022763"/>
    </source>
</evidence>
<dbReference type="AlphaFoldDB" id="A0A511BR57"/>
<dbReference type="PANTHER" id="PTHR47964">
    <property type="entry name" value="ATP-DEPENDENT DNA HELICASE HOMOLOG RECG, CHLOROPLASTIC"/>
    <property type="match status" value="1"/>
</dbReference>
<evidence type="ECO:0000256" key="4">
    <source>
        <dbReference type="ARBA" id="ARBA00022806"/>
    </source>
</evidence>
<evidence type="ECO:0000259" key="10">
    <source>
        <dbReference type="PROSITE" id="PS51194"/>
    </source>
</evidence>
<dbReference type="GO" id="GO:0003678">
    <property type="term" value="F:DNA helicase activity"/>
    <property type="evidence" value="ECO:0007669"/>
    <property type="project" value="TreeGrafter"/>
</dbReference>
<name>A0A511BR57_9PROT</name>
<dbReference type="SUPFAM" id="SSF52540">
    <property type="entry name" value="P-loop containing nucleoside triphosphate hydrolases"/>
    <property type="match status" value="2"/>
</dbReference>
<accession>A0A511BR57</accession>
<evidence type="ECO:0000259" key="9">
    <source>
        <dbReference type="PROSITE" id="PS51192"/>
    </source>
</evidence>
<feature type="region of interest" description="Disordered" evidence="8">
    <location>
        <begin position="228"/>
        <end position="247"/>
    </location>
</feature>
<keyword evidence="3" id="KW-0378">Hydrolase</keyword>
<feature type="region of interest" description="Disordered" evidence="8">
    <location>
        <begin position="688"/>
        <end position="708"/>
    </location>
</feature>
<dbReference type="SUPFAM" id="SSF50249">
    <property type="entry name" value="Nucleic acid-binding proteins"/>
    <property type="match status" value="1"/>
</dbReference>
<dbReference type="InterPro" id="IPR047112">
    <property type="entry name" value="RecG/Mfd"/>
</dbReference>
<dbReference type="CDD" id="cd04488">
    <property type="entry name" value="RecG_wedge_OBF"/>
    <property type="match status" value="1"/>
</dbReference>
<reference evidence="11 12" key="1">
    <citation type="submission" date="2019-07" db="EMBL/GenBank/DDBJ databases">
        <title>Whole genome shotgun sequence of Swaminathania salitolerans NBRC 104436.</title>
        <authorList>
            <person name="Hosoyama A."/>
            <person name="Uohara A."/>
            <person name="Ohji S."/>
            <person name="Ichikawa N."/>
        </authorList>
    </citation>
    <scope>NUCLEOTIDE SEQUENCE [LARGE SCALE GENOMIC DNA]</scope>
    <source>
        <strain evidence="11 12">NBRC 104436</strain>
    </source>
</reference>
<dbReference type="InterPro" id="IPR012340">
    <property type="entry name" value="NA-bd_OB-fold"/>
</dbReference>
<dbReference type="GO" id="GO:0006281">
    <property type="term" value="P:DNA repair"/>
    <property type="evidence" value="ECO:0007669"/>
    <property type="project" value="UniProtKB-KW"/>
</dbReference>